<evidence type="ECO:0000256" key="1">
    <source>
        <dbReference type="ARBA" id="ARBA00005964"/>
    </source>
</evidence>
<gene>
    <name evidence="7" type="ORF">Fcan01_26150</name>
</gene>
<comment type="similarity">
    <text evidence="1 5">Belongs to the type-B carboxylesterase/lipase family.</text>
</comment>
<evidence type="ECO:0000259" key="6">
    <source>
        <dbReference type="Pfam" id="PF00135"/>
    </source>
</evidence>
<feature type="domain" description="Carboxylesterase type B" evidence="6">
    <location>
        <begin position="3"/>
        <end position="278"/>
    </location>
</feature>
<dbReference type="Proteomes" id="UP000198287">
    <property type="component" value="Unassembled WGS sequence"/>
</dbReference>
<evidence type="ECO:0000256" key="5">
    <source>
        <dbReference type="RuleBase" id="RU361235"/>
    </source>
</evidence>
<evidence type="ECO:0000256" key="4">
    <source>
        <dbReference type="ARBA" id="ARBA00023180"/>
    </source>
</evidence>
<dbReference type="STRING" id="158441.A0A226D2U1"/>
<proteinExistence type="inferred from homology"/>
<evidence type="ECO:0000256" key="3">
    <source>
        <dbReference type="ARBA" id="ARBA00022801"/>
    </source>
</evidence>
<dbReference type="OrthoDB" id="6745081at2759"/>
<dbReference type="PANTHER" id="PTHR43142:SF1">
    <property type="entry name" value="CARBOXYLIC ESTER HYDROLASE"/>
    <property type="match status" value="1"/>
</dbReference>
<evidence type="ECO:0000313" key="7">
    <source>
        <dbReference type="EMBL" id="OXA39148.1"/>
    </source>
</evidence>
<protein>
    <recommendedName>
        <fullName evidence="5">Carboxylic ester hydrolase</fullName>
        <ecNumber evidence="5">3.1.1.-</ecNumber>
    </recommendedName>
</protein>
<name>A0A226D2U1_FOLCA</name>
<evidence type="ECO:0000313" key="8">
    <source>
        <dbReference type="Proteomes" id="UP000198287"/>
    </source>
</evidence>
<dbReference type="Gene3D" id="3.40.50.1820">
    <property type="entry name" value="alpha/beta hydrolase"/>
    <property type="match status" value="1"/>
</dbReference>
<reference evidence="7 8" key="1">
    <citation type="submission" date="2015-12" db="EMBL/GenBank/DDBJ databases">
        <title>The genome of Folsomia candida.</title>
        <authorList>
            <person name="Faddeeva A."/>
            <person name="Derks M.F."/>
            <person name="Anvar Y."/>
            <person name="Smit S."/>
            <person name="Van Straalen N."/>
            <person name="Roelofs D."/>
        </authorList>
    </citation>
    <scope>NUCLEOTIDE SEQUENCE [LARGE SCALE GENOMIC DNA]</scope>
    <source>
        <strain evidence="7 8">VU population</strain>
        <tissue evidence="7">Whole body</tissue>
    </source>
</reference>
<dbReference type="PROSITE" id="PS00122">
    <property type="entry name" value="CARBOXYLESTERASE_B_1"/>
    <property type="match status" value="1"/>
</dbReference>
<evidence type="ECO:0000256" key="2">
    <source>
        <dbReference type="ARBA" id="ARBA00022487"/>
    </source>
</evidence>
<dbReference type="InterPro" id="IPR029058">
    <property type="entry name" value="AB_hydrolase_fold"/>
</dbReference>
<dbReference type="EC" id="3.1.1.-" evidence="5"/>
<keyword evidence="2" id="KW-0719">Serine esterase</keyword>
<sequence>MFAGTGLLDRDIILVSINYRLNAFGFFTLDINESPGNLGLLDQLWALSWVKRNIQHFGGNPDMITIYGQSAGAASVGYLMDTNLTRGLFHRAIQSSGDSSSGWTVNRNAYNQSLSFSAALGCTSEDMAVPSIQLNDSVQEQYRIVPNDPINNIPEKTRAGVPLLIGTNKNDGSVILSRWAWSAIVWNETHNDFLRYKLLQDLLTSANFELKDYPTGTIEILISSFLKEMRLPDSFTGVAPFISDIYSAFYFKAPALSKAKSHAQLGWDTFLYSHEYFNP</sequence>
<dbReference type="InterPro" id="IPR019826">
    <property type="entry name" value="Carboxylesterase_B_AS"/>
</dbReference>
<comment type="caution">
    <text evidence="7">The sequence shown here is derived from an EMBL/GenBank/DDBJ whole genome shotgun (WGS) entry which is preliminary data.</text>
</comment>
<keyword evidence="3 5" id="KW-0378">Hydrolase</keyword>
<organism evidence="7 8">
    <name type="scientific">Folsomia candida</name>
    <name type="common">Springtail</name>
    <dbReference type="NCBI Taxonomy" id="158441"/>
    <lineage>
        <taxon>Eukaryota</taxon>
        <taxon>Metazoa</taxon>
        <taxon>Ecdysozoa</taxon>
        <taxon>Arthropoda</taxon>
        <taxon>Hexapoda</taxon>
        <taxon>Collembola</taxon>
        <taxon>Entomobryomorpha</taxon>
        <taxon>Isotomoidea</taxon>
        <taxon>Isotomidae</taxon>
        <taxon>Proisotominae</taxon>
        <taxon>Folsomia</taxon>
    </lineage>
</organism>
<dbReference type="GO" id="GO:0052689">
    <property type="term" value="F:carboxylic ester hydrolase activity"/>
    <property type="evidence" value="ECO:0007669"/>
    <property type="project" value="UniProtKB-KW"/>
</dbReference>
<dbReference type="SUPFAM" id="SSF53474">
    <property type="entry name" value="alpha/beta-Hydrolases"/>
    <property type="match status" value="1"/>
</dbReference>
<keyword evidence="4" id="KW-0325">Glycoprotein</keyword>
<dbReference type="InterPro" id="IPR002018">
    <property type="entry name" value="CarbesteraseB"/>
</dbReference>
<dbReference type="Pfam" id="PF00135">
    <property type="entry name" value="COesterase"/>
    <property type="match status" value="1"/>
</dbReference>
<dbReference type="AlphaFoldDB" id="A0A226D2U1"/>
<accession>A0A226D2U1</accession>
<dbReference type="EMBL" id="LNIX01000041">
    <property type="protein sequence ID" value="OXA39148.1"/>
    <property type="molecule type" value="Genomic_DNA"/>
</dbReference>
<dbReference type="PANTHER" id="PTHR43142">
    <property type="entry name" value="CARBOXYLIC ESTER HYDROLASE"/>
    <property type="match status" value="1"/>
</dbReference>
<keyword evidence="8" id="KW-1185">Reference proteome</keyword>